<protein>
    <recommendedName>
        <fullName evidence="5">DUF680 domain-containing protein</fullName>
    </recommendedName>
</protein>
<dbReference type="EMBL" id="LPWA01000098">
    <property type="protein sequence ID" value="KUM27266.1"/>
    <property type="molecule type" value="Genomic_DNA"/>
</dbReference>
<dbReference type="OrthoDB" id="8099905at2"/>
<evidence type="ECO:0000313" key="3">
    <source>
        <dbReference type="EMBL" id="KUM27266.1"/>
    </source>
</evidence>
<feature type="chain" id="PRO_5007099258" description="DUF680 domain-containing protein" evidence="2">
    <location>
        <begin position="21"/>
        <end position="73"/>
    </location>
</feature>
<feature type="compositionally biased region" description="Polar residues" evidence="1">
    <location>
        <begin position="28"/>
        <end position="43"/>
    </location>
</feature>
<evidence type="ECO:0000256" key="2">
    <source>
        <dbReference type="SAM" id="SignalP"/>
    </source>
</evidence>
<evidence type="ECO:0000313" key="4">
    <source>
        <dbReference type="Proteomes" id="UP000053176"/>
    </source>
</evidence>
<feature type="region of interest" description="Disordered" evidence="1">
    <location>
        <begin position="23"/>
        <end position="60"/>
    </location>
</feature>
<comment type="caution">
    <text evidence="3">The sequence shown here is derived from an EMBL/GenBank/DDBJ whole genome shotgun (WGS) entry which is preliminary data.</text>
</comment>
<sequence>MKLITLAAAFVLVSLGTALAGSDHYGSENATAPDKSQTSSTGMINVRARHDVGQTVRKPMPLNEKYGQGIWGR</sequence>
<dbReference type="AlphaFoldDB" id="A0A101KUI0"/>
<accession>A0A101KUI0</accession>
<feature type="signal peptide" evidence="2">
    <location>
        <begin position="1"/>
        <end position="20"/>
    </location>
</feature>
<organism evidence="3 4">
    <name type="scientific">Rhizobium loti</name>
    <name type="common">Mesorhizobium loti</name>
    <dbReference type="NCBI Taxonomy" id="381"/>
    <lineage>
        <taxon>Bacteria</taxon>
        <taxon>Pseudomonadati</taxon>
        <taxon>Pseudomonadota</taxon>
        <taxon>Alphaproteobacteria</taxon>
        <taxon>Hyphomicrobiales</taxon>
        <taxon>Phyllobacteriaceae</taxon>
        <taxon>Mesorhizobium</taxon>
    </lineage>
</organism>
<evidence type="ECO:0000256" key="1">
    <source>
        <dbReference type="SAM" id="MobiDB-lite"/>
    </source>
</evidence>
<evidence type="ECO:0008006" key="5">
    <source>
        <dbReference type="Google" id="ProtNLM"/>
    </source>
</evidence>
<dbReference type="Proteomes" id="UP000053176">
    <property type="component" value="Unassembled WGS sequence"/>
</dbReference>
<reference evidence="3 4" key="1">
    <citation type="submission" date="2015-12" db="EMBL/GenBank/DDBJ databases">
        <title>Draft genome sequence of Mesorhizobium sp. UFLA 01-765, a multitolerant efficient symbiont and plant-growth promoting strain isolated from Zn-mining soil using Leucaena leucocephala as a trap plant.</title>
        <authorList>
            <person name="Rangel W.M."/>
            <person name="Thijs S."/>
            <person name="Longatti S.M."/>
            <person name="Moreira F.M."/>
            <person name="Weyens N."/>
            <person name="Vangronsveld J."/>
            <person name="Van Hamme J.D."/>
            <person name="Bottos E.M."/>
            <person name="Rineau F."/>
        </authorList>
    </citation>
    <scope>NUCLEOTIDE SEQUENCE [LARGE SCALE GENOMIC DNA]</scope>
    <source>
        <strain evidence="3 4">UFLA 01-765</strain>
    </source>
</reference>
<proteinExistence type="predicted"/>
<name>A0A101KUI0_RHILI</name>
<keyword evidence="2" id="KW-0732">Signal</keyword>
<gene>
    <name evidence="3" type="ORF">AU467_02450</name>
</gene>